<keyword evidence="7" id="KW-0732">Signal</keyword>
<dbReference type="InterPro" id="IPR009056">
    <property type="entry name" value="Cyt_c-like_dom"/>
</dbReference>
<evidence type="ECO:0000256" key="4">
    <source>
        <dbReference type="ARBA" id="ARBA00022982"/>
    </source>
</evidence>
<feature type="binding site" description="covalent" evidence="6">
    <location>
        <position position="37"/>
    </location>
    <ligand>
        <name>heme c</name>
        <dbReference type="ChEBI" id="CHEBI:61717"/>
    </ligand>
</feature>
<comment type="caution">
    <text evidence="9">The sequence shown here is derived from an EMBL/GenBank/DDBJ whole genome shotgun (WGS) entry which is preliminary data.</text>
</comment>
<comment type="PTM">
    <text evidence="6">Binds 1 heme c group covalently per subunit.</text>
</comment>
<keyword evidence="1" id="KW-0813">Transport</keyword>
<protein>
    <submittedName>
        <fullName evidence="9">C-type cytochrome</fullName>
    </submittedName>
</protein>
<accession>A0A433MPS3</accession>
<dbReference type="Proteomes" id="UP000281118">
    <property type="component" value="Unassembled WGS sequence"/>
</dbReference>
<dbReference type="Pfam" id="PF00034">
    <property type="entry name" value="Cytochrom_C"/>
    <property type="match status" value="1"/>
</dbReference>
<feature type="chain" id="PRO_5019514526" evidence="7">
    <location>
        <begin position="24"/>
        <end position="104"/>
    </location>
</feature>
<keyword evidence="5 6" id="KW-0408">Iron</keyword>
<keyword evidence="3 6" id="KW-0479">Metal-binding</keyword>
<dbReference type="InterPro" id="IPR036909">
    <property type="entry name" value="Cyt_c-like_dom_sf"/>
</dbReference>
<evidence type="ECO:0000259" key="8">
    <source>
        <dbReference type="PROSITE" id="PS51007"/>
    </source>
</evidence>
<feature type="domain" description="Cytochrome c" evidence="8">
    <location>
        <begin position="13"/>
        <end position="104"/>
    </location>
</feature>
<feature type="signal peptide" evidence="7">
    <location>
        <begin position="1"/>
        <end position="23"/>
    </location>
</feature>
<feature type="binding site" description="covalent" evidence="6">
    <location>
        <position position="82"/>
    </location>
    <ligand>
        <name>heme c</name>
        <dbReference type="ChEBI" id="CHEBI:61717"/>
    </ligand>
</feature>
<evidence type="ECO:0000256" key="6">
    <source>
        <dbReference type="PIRSR" id="PIRSR602324-1"/>
    </source>
</evidence>
<sequence>MKRVLLPAVLGLGLTALAAPAFADLALATSKNCMSCHAVERKVLGPSFKDVAAKYKDDKGAVDTLASKIMKGGSGVWGPVPMPANNQVSEADAKKLAAWVLSTK</sequence>
<keyword evidence="4" id="KW-0249">Electron transport</keyword>
<evidence type="ECO:0000256" key="1">
    <source>
        <dbReference type="ARBA" id="ARBA00022448"/>
    </source>
</evidence>
<reference evidence="9 10" key="1">
    <citation type="submission" date="2018-12" db="EMBL/GenBank/DDBJ databases">
        <title>The genome sequences of Variovorax guangxiensis DSM 27352.</title>
        <authorList>
            <person name="Gao J."/>
            <person name="Sun J."/>
        </authorList>
    </citation>
    <scope>NUCLEOTIDE SEQUENCE [LARGE SCALE GENOMIC DNA]</scope>
    <source>
        <strain evidence="9 10">DSM 27352</strain>
    </source>
</reference>
<proteinExistence type="predicted"/>
<organism evidence="9 10">
    <name type="scientific">Variovorax guangxiensis</name>
    <dbReference type="NCBI Taxonomy" id="1775474"/>
    <lineage>
        <taxon>Bacteria</taxon>
        <taxon>Pseudomonadati</taxon>
        <taxon>Pseudomonadota</taxon>
        <taxon>Betaproteobacteria</taxon>
        <taxon>Burkholderiales</taxon>
        <taxon>Comamonadaceae</taxon>
        <taxon>Variovorax</taxon>
    </lineage>
</organism>
<dbReference type="OrthoDB" id="9814063at2"/>
<dbReference type="PROSITE" id="PS51007">
    <property type="entry name" value="CYTC"/>
    <property type="match status" value="1"/>
</dbReference>
<keyword evidence="2 6" id="KW-0349">Heme</keyword>
<evidence type="ECO:0000313" key="9">
    <source>
        <dbReference type="EMBL" id="RUR69829.1"/>
    </source>
</evidence>
<name>A0A433MPS3_9BURK</name>
<dbReference type="GO" id="GO:0005506">
    <property type="term" value="F:iron ion binding"/>
    <property type="evidence" value="ECO:0007669"/>
    <property type="project" value="InterPro"/>
</dbReference>
<dbReference type="GO" id="GO:0009055">
    <property type="term" value="F:electron transfer activity"/>
    <property type="evidence" value="ECO:0007669"/>
    <property type="project" value="InterPro"/>
</dbReference>
<evidence type="ECO:0000256" key="2">
    <source>
        <dbReference type="ARBA" id="ARBA00022617"/>
    </source>
</evidence>
<gene>
    <name evidence="9" type="ORF">EJP67_22500</name>
</gene>
<dbReference type="GO" id="GO:0020037">
    <property type="term" value="F:heme binding"/>
    <property type="evidence" value="ECO:0007669"/>
    <property type="project" value="InterPro"/>
</dbReference>
<dbReference type="SUPFAM" id="SSF46626">
    <property type="entry name" value="Cytochrome c"/>
    <property type="match status" value="1"/>
</dbReference>
<evidence type="ECO:0000256" key="5">
    <source>
        <dbReference type="ARBA" id="ARBA00023004"/>
    </source>
</evidence>
<dbReference type="PRINTS" id="PR00606">
    <property type="entry name" value="CYTCHROMECID"/>
</dbReference>
<feature type="binding site" description="covalent" evidence="6">
    <location>
        <position position="33"/>
    </location>
    <ligand>
        <name>heme c</name>
        <dbReference type="ChEBI" id="CHEBI:61717"/>
    </ligand>
</feature>
<dbReference type="RefSeq" id="WP_126023932.1">
    <property type="nucleotide sequence ID" value="NZ_RXFT01000010.1"/>
</dbReference>
<evidence type="ECO:0000256" key="3">
    <source>
        <dbReference type="ARBA" id="ARBA00022723"/>
    </source>
</evidence>
<dbReference type="AlphaFoldDB" id="A0A433MPS3"/>
<dbReference type="Gene3D" id="1.10.760.10">
    <property type="entry name" value="Cytochrome c-like domain"/>
    <property type="match status" value="1"/>
</dbReference>
<dbReference type="EMBL" id="RXFT01000010">
    <property type="protein sequence ID" value="RUR69829.1"/>
    <property type="molecule type" value="Genomic_DNA"/>
</dbReference>
<evidence type="ECO:0000313" key="10">
    <source>
        <dbReference type="Proteomes" id="UP000281118"/>
    </source>
</evidence>
<evidence type="ECO:0000256" key="7">
    <source>
        <dbReference type="SAM" id="SignalP"/>
    </source>
</evidence>
<dbReference type="InterPro" id="IPR002324">
    <property type="entry name" value="Cyt_c_ID"/>
</dbReference>